<feature type="compositionally biased region" description="Polar residues" evidence="1">
    <location>
        <begin position="118"/>
        <end position="132"/>
    </location>
</feature>
<dbReference type="AlphaFoldDB" id="A0A7S0BK34"/>
<evidence type="ECO:0000256" key="1">
    <source>
        <dbReference type="SAM" id="MobiDB-lite"/>
    </source>
</evidence>
<gene>
    <name evidence="2" type="ORF">RMAR0315_LOCUS6410</name>
</gene>
<dbReference type="EMBL" id="HBEK01011665">
    <property type="protein sequence ID" value="CAD8396423.1"/>
    <property type="molecule type" value="Transcribed_RNA"/>
</dbReference>
<reference evidence="2" key="1">
    <citation type="submission" date="2021-01" db="EMBL/GenBank/DDBJ databases">
        <authorList>
            <person name="Corre E."/>
            <person name="Pelletier E."/>
            <person name="Niang G."/>
            <person name="Scheremetjew M."/>
            <person name="Finn R."/>
            <person name="Kale V."/>
            <person name="Holt S."/>
            <person name="Cochrane G."/>
            <person name="Meng A."/>
            <person name="Brown T."/>
            <person name="Cohen L."/>
        </authorList>
    </citation>
    <scope>NUCLEOTIDE SEQUENCE</scope>
    <source>
        <strain evidence="2">UTEX LB 2760</strain>
    </source>
</reference>
<organism evidence="2">
    <name type="scientific">Rhodosorus marinus</name>
    <dbReference type="NCBI Taxonomy" id="101924"/>
    <lineage>
        <taxon>Eukaryota</taxon>
        <taxon>Rhodophyta</taxon>
        <taxon>Stylonematophyceae</taxon>
        <taxon>Stylonematales</taxon>
        <taxon>Stylonemataceae</taxon>
        <taxon>Rhodosorus</taxon>
    </lineage>
</organism>
<protein>
    <submittedName>
        <fullName evidence="2">Uncharacterized protein</fullName>
    </submittedName>
</protein>
<accession>A0A7S0BK34</accession>
<proteinExistence type="predicted"/>
<evidence type="ECO:0000313" key="2">
    <source>
        <dbReference type="EMBL" id="CAD8396423.1"/>
    </source>
</evidence>
<sequence length="163" mass="18612">MHASSRKSSDRSGRGREGADAEFTVPYLGEFLVRPEKIELVDLDENDLLQIPLPAEHESLVPAYGNLPRDNQSARHELAWKERGSYENFQSIRARMQTVPVAREPQLNVLLNSSDVFSSRRTSTGRPVSQAASPEGSPRQHEHHHHHLLHWDRGRIHFLKKKS</sequence>
<feature type="region of interest" description="Disordered" evidence="1">
    <location>
        <begin position="118"/>
        <end position="152"/>
    </location>
</feature>
<name>A0A7S0BK34_9RHOD</name>